<name>F0ZA28_DICPU</name>
<reference evidence="3" key="1">
    <citation type="journal article" date="2011" name="Genome Biol.">
        <title>Comparative genomics of the social amoebae Dictyostelium discoideum and Dictyostelium purpureum.</title>
        <authorList>
            <consortium name="US DOE Joint Genome Institute (JGI-PGF)"/>
            <person name="Sucgang R."/>
            <person name="Kuo A."/>
            <person name="Tian X."/>
            <person name="Salerno W."/>
            <person name="Parikh A."/>
            <person name="Feasley C.L."/>
            <person name="Dalin E."/>
            <person name="Tu H."/>
            <person name="Huang E."/>
            <person name="Barry K."/>
            <person name="Lindquist E."/>
            <person name="Shapiro H."/>
            <person name="Bruce D."/>
            <person name="Schmutz J."/>
            <person name="Salamov A."/>
            <person name="Fey P."/>
            <person name="Gaudet P."/>
            <person name="Anjard C."/>
            <person name="Babu M.M."/>
            <person name="Basu S."/>
            <person name="Bushmanova Y."/>
            <person name="van der Wel H."/>
            <person name="Katoh-Kurasawa M."/>
            <person name="Dinh C."/>
            <person name="Coutinho P.M."/>
            <person name="Saito T."/>
            <person name="Elias M."/>
            <person name="Schaap P."/>
            <person name="Kay R.R."/>
            <person name="Henrissat B."/>
            <person name="Eichinger L."/>
            <person name="Rivero F."/>
            <person name="Putnam N.H."/>
            <person name="West C.M."/>
            <person name="Loomis W.F."/>
            <person name="Chisholm R.L."/>
            <person name="Shaulsky G."/>
            <person name="Strassmann J.E."/>
            <person name="Queller D.C."/>
            <person name="Kuspa A."/>
            <person name="Grigoriev I.V."/>
        </authorList>
    </citation>
    <scope>NUCLEOTIDE SEQUENCE [LARGE SCALE GENOMIC DNA]</scope>
    <source>
        <strain evidence="3">QSDP1</strain>
    </source>
</reference>
<dbReference type="Proteomes" id="UP000001064">
    <property type="component" value="Unassembled WGS sequence"/>
</dbReference>
<gene>
    <name evidence="2" type="ORF">DICPUDRAFT_75236</name>
</gene>
<feature type="region of interest" description="Disordered" evidence="1">
    <location>
        <begin position="1"/>
        <end position="68"/>
    </location>
</feature>
<dbReference type="VEuPathDB" id="AmoebaDB:DICPUDRAFT_75236"/>
<protein>
    <submittedName>
        <fullName evidence="2">Uncharacterized protein</fullName>
    </submittedName>
</protein>
<evidence type="ECO:0000256" key="1">
    <source>
        <dbReference type="SAM" id="MobiDB-lite"/>
    </source>
</evidence>
<feature type="compositionally biased region" description="Low complexity" evidence="1">
    <location>
        <begin position="52"/>
        <end position="61"/>
    </location>
</feature>
<dbReference type="OMA" id="IHESHTH"/>
<proteinExistence type="predicted"/>
<organism evidence="2 3">
    <name type="scientific">Dictyostelium purpureum</name>
    <name type="common">Slime mold</name>
    <dbReference type="NCBI Taxonomy" id="5786"/>
    <lineage>
        <taxon>Eukaryota</taxon>
        <taxon>Amoebozoa</taxon>
        <taxon>Evosea</taxon>
        <taxon>Eumycetozoa</taxon>
        <taxon>Dictyostelia</taxon>
        <taxon>Dictyosteliales</taxon>
        <taxon>Dictyosteliaceae</taxon>
        <taxon>Dictyostelium</taxon>
    </lineage>
</organism>
<dbReference type="EMBL" id="GL870961">
    <property type="protein sequence ID" value="EGC39222.1"/>
    <property type="molecule type" value="Genomic_DNA"/>
</dbReference>
<sequence length="241" mass="27721">MNYFSWMPWGKKKSDENTNLNDNIKSNTETEKIKDTAPTSETSNIDAEKNPQKTTTTNKTTQPKKEKTLDERKFDMVDLIVDPPINHVKMTPELYESLANVGRNGTSPFTPSQSLWLNGIVGGSIGYIISNSIFKNNPLVRFRNTMIFSSTFLGAYYFSNNYFKASKYDHINFLYKKDSFIRECDVYFSNEILPYIIEKDIKDSKYRITSNGDIVDPETSEVVLKNYNGSLKKFFNPLNVD</sequence>
<evidence type="ECO:0000313" key="3">
    <source>
        <dbReference type="Proteomes" id="UP000001064"/>
    </source>
</evidence>
<dbReference type="AlphaFoldDB" id="F0ZA28"/>
<keyword evidence="3" id="KW-1185">Reference proteome</keyword>
<dbReference type="RefSeq" id="XP_003284249.1">
    <property type="nucleotide sequence ID" value="XM_003284201.1"/>
</dbReference>
<dbReference type="KEGG" id="dpp:DICPUDRAFT_75236"/>
<dbReference type="GeneID" id="10510182"/>
<accession>F0ZA28</accession>
<evidence type="ECO:0000313" key="2">
    <source>
        <dbReference type="EMBL" id="EGC39222.1"/>
    </source>
</evidence>
<dbReference type="InParanoid" id="F0ZA28"/>
<dbReference type="FunCoup" id="F0ZA28">
    <property type="interactions" value="937"/>
</dbReference>
<feature type="compositionally biased region" description="Polar residues" evidence="1">
    <location>
        <begin position="17"/>
        <end position="27"/>
    </location>
</feature>